<reference evidence="2 3" key="1">
    <citation type="submission" date="2020-09" db="EMBL/GenBank/DDBJ databases">
        <title>Isolation and identification of active actinomycetes.</title>
        <authorList>
            <person name="Li X."/>
        </authorList>
    </citation>
    <scope>NUCLEOTIDE SEQUENCE [LARGE SCALE GENOMIC DNA]</scope>
    <source>
        <strain evidence="2 3">NEAU-LLC</strain>
    </source>
</reference>
<proteinExistence type="predicted"/>
<dbReference type="SMART" id="SM00909">
    <property type="entry name" value="Germane"/>
    <property type="match status" value="1"/>
</dbReference>
<gene>
    <name evidence="2" type="ORF">IF188_10140</name>
</gene>
<dbReference type="Pfam" id="PF10646">
    <property type="entry name" value="Germane"/>
    <property type="match status" value="1"/>
</dbReference>
<dbReference type="RefSeq" id="WP_191171659.1">
    <property type="nucleotide sequence ID" value="NZ_JACXZS010000005.1"/>
</dbReference>
<accession>A0ABR8NN22</accession>
<comment type="caution">
    <text evidence="2">The sequence shown here is derived from an EMBL/GenBank/DDBJ whole genome shotgun (WGS) entry which is preliminary data.</text>
</comment>
<evidence type="ECO:0000313" key="3">
    <source>
        <dbReference type="Proteomes" id="UP000598426"/>
    </source>
</evidence>
<dbReference type="Pfam" id="PF25976">
    <property type="entry name" value="LpqB_N"/>
    <property type="match status" value="1"/>
</dbReference>
<dbReference type="InterPro" id="IPR059026">
    <property type="entry name" value="LpqB_N"/>
</dbReference>
<dbReference type="Proteomes" id="UP000598426">
    <property type="component" value="Unassembled WGS sequence"/>
</dbReference>
<evidence type="ECO:0000259" key="1">
    <source>
        <dbReference type="SMART" id="SM00909"/>
    </source>
</evidence>
<dbReference type="PROSITE" id="PS51257">
    <property type="entry name" value="PROKAR_LIPOPROTEIN"/>
    <property type="match status" value="1"/>
</dbReference>
<dbReference type="Pfam" id="PF10647">
    <property type="entry name" value="Gmad1"/>
    <property type="match status" value="1"/>
</dbReference>
<evidence type="ECO:0000313" key="2">
    <source>
        <dbReference type="EMBL" id="MBD3942055.1"/>
    </source>
</evidence>
<feature type="domain" description="GerMN" evidence="1">
    <location>
        <begin position="208"/>
        <end position="298"/>
    </location>
</feature>
<name>A0ABR8NN22_9MICO</name>
<dbReference type="InterPro" id="IPR019606">
    <property type="entry name" value="GerMN"/>
</dbReference>
<dbReference type="InterPro" id="IPR018910">
    <property type="entry name" value="LpqB_C"/>
</dbReference>
<sequence length="567" mass="58991">MTRARGILALILAFCALVVTGCAGFPESGSLQYGFATGEDTGGSQNLVFLPNRPQPGASPEQIVEGFIDAGSGPGVKGAWAVAKEFLAPDLAESWNPLATVRVDERAERDYTTSDTDDGAVTFSYEAVADVDDTGSYHRAELASNSQEFRLAKQADGEWRIIAAPDGIWLDEGQFPQVFHRYSLMYFDPTYQYLVPDVRWFPYVNAATTIAVALVNDPMSEWLAESVQSAFPEGASAVASVPVDEKGVAVVDFDDDSLLSASATALDRMETQLRESLRAVGVTDVVMRVNSTPLEASPVAVRSTRVPAAPLVLTEDGFGFLSGDEIDQVPGLSPVVVAAAPTTVQVGVERDAAAVTLPGGQVARLIATAADPQVLDTRSGLIDPAIDGLGYVWSVPSDQPAALRVYGPQSADGIDVADAWPDATAVSAMALSRDGTRMAATVLSGGRTVLWVAGVVRDGDGVPVKLGPPVQLAIVGGPAEGVTWIDDASIGVLARGDDASIVVEQPVGGPTTTSSATAGMTSIAGGTGVSSLRLRADDGTLFVKRGTSWQPTATGVLVLATQQGAPQ</sequence>
<keyword evidence="3" id="KW-1185">Reference proteome</keyword>
<organism evidence="2 3">
    <name type="scientific">Microbacterium helvum</name>
    <dbReference type="NCBI Taxonomy" id="2773713"/>
    <lineage>
        <taxon>Bacteria</taxon>
        <taxon>Bacillati</taxon>
        <taxon>Actinomycetota</taxon>
        <taxon>Actinomycetes</taxon>
        <taxon>Micrococcales</taxon>
        <taxon>Microbacteriaceae</taxon>
        <taxon>Microbacterium</taxon>
    </lineage>
</organism>
<protein>
    <recommendedName>
        <fullName evidence="1">GerMN domain-containing protein</fullName>
    </recommendedName>
</protein>
<dbReference type="EMBL" id="JACXZS010000005">
    <property type="protein sequence ID" value="MBD3942055.1"/>
    <property type="molecule type" value="Genomic_DNA"/>
</dbReference>